<dbReference type="Proteomes" id="UP000068382">
    <property type="component" value="Unassembled WGS sequence"/>
</dbReference>
<gene>
    <name evidence="12" type="ORF">TRIHO_15520</name>
</gene>
<dbReference type="OrthoDB" id="9808328at2"/>
<dbReference type="GO" id="GO:0016887">
    <property type="term" value="F:ATP hydrolysis activity"/>
    <property type="evidence" value="ECO:0007669"/>
    <property type="project" value="InterPro"/>
</dbReference>
<keyword evidence="5" id="KW-0547">Nucleotide-binding</keyword>
<name>A0A132BYU0_9RHOB</name>
<evidence type="ECO:0000256" key="9">
    <source>
        <dbReference type="SAM" id="Phobius"/>
    </source>
</evidence>
<dbReference type="PROSITE" id="PS00211">
    <property type="entry name" value="ABC_TRANSPORTER_1"/>
    <property type="match status" value="1"/>
</dbReference>
<evidence type="ECO:0000256" key="7">
    <source>
        <dbReference type="ARBA" id="ARBA00022989"/>
    </source>
</evidence>
<dbReference type="SMART" id="SM00382">
    <property type="entry name" value="AAA"/>
    <property type="match status" value="1"/>
</dbReference>
<reference evidence="12 13" key="1">
    <citation type="submission" date="2015-12" db="EMBL/GenBank/DDBJ databases">
        <title>Genome sequence of the marine Rhodobacteraceae strain O3.65, Candidatus Tritonibacter horizontis.</title>
        <authorList>
            <person name="Poehlein A."/>
            <person name="Giebel H.A."/>
            <person name="Voget S."/>
            <person name="Brinkhoff T."/>
        </authorList>
    </citation>
    <scope>NUCLEOTIDE SEQUENCE [LARGE SCALE GENOMIC DNA]</scope>
    <source>
        <strain evidence="12 13">O3.65</strain>
    </source>
</reference>
<dbReference type="InterPro" id="IPR003593">
    <property type="entry name" value="AAA+_ATPase"/>
</dbReference>
<dbReference type="GO" id="GO:0015421">
    <property type="term" value="F:ABC-type oligopeptide transporter activity"/>
    <property type="evidence" value="ECO:0007669"/>
    <property type="project" value="TreeGrafter"/>
</dbReference>
<dbReference type="InterPro" id="IPR036640">
    <property type="entry name" value="ABC1_TM_sf"/>
</dbReference>
<dbReference type="InterPro" id="IPR027417">
    <property type="entry name" value="P-loop_NTPase"/>
</dbReference>
<dbReference type="PROSITE" id="PS50893">
    <property type="entry name" value="ABC_TRANSPORTER_2"/>
    <property type="match status" value="1"/>
</dbReference>
<feature type="transmembrane region" description="Helical" evidence="9">
    <location>
        <begin position="71"/>
        <end position="88"/>
    </location>
</feature>
<dbReference type="PATRIC" id="fig|1768241.3.peg.1627"/>
<dbReference type="SUPFAM" id="SSF90123">
    <property type="entry name" value="ABC transporter transmembrane region"/>
    <property type="match status" value="1"/>
</dbReference>
<dbReference type="Pfam" id="PF00005">
    <property type="entry name" value="ABC_tran"/>
    <property type="match status" value="1"/>
</dbReference>
<evidence type="ECO:0000256" key="5">
    <source>
        <dbReference type="ARBA" id="ARBA00022741"/>
    </source>
</evidence>
<evidence type="ECO:0000256" key="3">
    <source>
        <dbReference type="ARBA" id="ARBA00022475"/>
    </source>
</evidence>
<keyword evidence="6 12" id="KW-0067">ATP-binding</keyword>
<dbReference type="InterPro" id="IPR039421">
    <property type="entry name" value="Type_1_exporter"/>
</dbReference>
<keyword evidence="3" id="KW-1003">Cell membrane</keyword>
<dbReference type="Gene3D" id="3.40.50.300">
    <property type="entry name" value="P-loop containing nucleotide triphosphate hydrolases"/>
    <property type="match status" value="1"/>
</dbReference>
<dbReference type="AlphaFoldDB" id="A0A132BYU0"/>
<feature type="transmembrane region" description="Helical" evidence="9">
    <location>
        <begin position="26"/>
        <end position="51"/>
    </location>
</feature>
<organism evidence="12 13">
    <name type="scientific">Tritonibacter horizontis</name>
    <dbReference type="NCBI Taxonomy" id="1768241"/>
    <lineage>
        <taxon>Bacteria</taxon>
        <taxon>Pseudomonadati</taxon>
        <taxon>Pseudomonadota</taxon>
        <taxon>Alphaproteobacteria</taxon>
        <taxon>Rhodobacterales</taxon>
        <taxon>Paracoccaceae</taxon>
        <taxon>Tritonibacter</taxon>
    </lineage>
</organism>
<dbReference type="InterPro" id="IPR003439">
    <property type="entry name" value="ABC_transporter-like_ATP-bd"/>
</dbReference>
<keyword evidence="2" id="KW-0813">Transport</keyword>
<feature type="domain" description="ABC transporter" evidence="10">
    <location>
        <begin position="353"/>
        <end position="593"/>
    </location>
</feature>
<evidence type="ECO:0000256" key="6">
    <source>
        <dbReference type="ARBA" id="ARBA00022840"/>
    </source>
</evidence>
<dbReference type="EMBL" id="LPUY01000049">
    <property type="protein sequence ID" value="KUP93529.1"/>
    <property type="molecule type" value="Genomic_DNA"/>
</dbReference>
<dbReference type="InterPro" id="IPR011527">
    <property type="entry name" value="ABC1_TM_dom"/>
</dbReference>
<feature type="transmembrane region" description="Helical" evidence="9">
    <location>
        <begin position="173"/>
        <end position="192"/>
    </location>
</feature>
<dbReference type="PROSITE" id="PS50929">
    <property type="entry name" value="ABC_TM1F"/>
    <property type="match status" value="1"/>
</dbReference>
<evidence type="ECO:0000259" key="10">
    <source>
        <dbReference type="PROSITE" id="PS50893"/>
    </source>
</evidence>
<evidence type="ECO:0000313" key="13">
    <source>
        <dbReference type="Proteomes" id="UP000068382"/>
    </source>
</evidence>
<comment type="subcellular location">
    <subcellularLocation>
        <location evidence="1">Cell membrane</location>
        <topology evidence="1">Multi-pass membrane protein</topology>
    </subcellularLocation>
</comment>
<accession>A0A132BYU0</accession>
<dbReference type="EC" id="3.6.3.-" evidence="12"/>
<evidence type="ECO:0000256" key="8">
    <source>
        <dbReference type="ARBA" id="ARBA00023136"/>
    </source>
</evidence>
<dbReference type="PANTHER" id="PTHR43394:SF1">
    <property type="entry name" value="ATP-BINDING CASSETTE SUB-FAMILY B MEMBER 10, MITOCHONDRIAL"/>
    <property type="match status" value="1"/>
</dbReference>
<dbReference type="GO" id="GO:0005886">
    <property type="term" value="C:plasma membrane"/>
    <property type="evidence" value="ECO:0007669"/>
    <property type="project" value="UniProtKB-SubCell"/>
</dbReference>
<dbReference type="RefSeq" id="WP_068241779.1">
    <property type="nucleotide sequence ID" value="NZ_LPUY01000049.1"/>
</dbReference>
<evidence type="ECO:0000313" key="12">
    <source>
        <dbReference type="EMBL" id="KUP93529.1"/>
    </source>
</evidence>
<keyword evidence="8 9" id="KW-0472">Membrane</keyword>
<dbReference type="FunFam" id="3.40.50.300:FF:000299">
    <property type="entry name" value="ABC transporter ATP-binding protein/permease"/>
    <property type="match status" value="1"/>
</dbReference>
<dbReference type="PANTHER" id="PTHR43394">
    <property type="entry name" value="ATP-DEPENDENT PERMEASE MDL1, MITOCHONDRIAL"/>
    <property type="match status" value="1"/>
</dbReference>
<sequence>MKKKISSYISFWHDVLSLLRYAEGRLTFLVFIVAVLEAILGIAMLFAIKVLVGSVAQQGSSEADPFNSRTLFALGLTLAALIFGKLLASFGNYLRAKQSLLVADVVNEEIQRRTVAADLSFFDSALYYDALERAREVGAQRPAEVISNALTCLRSLILLLGIGVVIVGLDWRILPGIALALALTLIVQLQTTGMRFRWITQRIQLERKAAYLDWLVTSEQYAKEVRLFHIGDNLRRQFRGLRDTIREAQIRIEWVRASRETMIALIGGLVFIGSAYLVATSAPDNATALSALVLLVVAFQRAEAAGRSAVQSLSRLYDDRLFLGQLFQFLAIEPTIKVPAKVTPLPDKLEDGLRLTNIQFSYPRSATPALKGVSLHLPPGKFIALVGGNGSGKSSLIKVMCRLYDAQDGQITLDGEDIRNFDPVAYRRQFGVVFQDFGHYAFTARENIHLGDLMQPADGPRMTEAARLAGAHEIIEALPKGYDTMLVRMFDDGQELSGGQWQRVALARAFFPQSRFLVLDEPTSATDPSAESALFDRFREKLGDRSALVISHRLSTIRSADYTYVLDKGRIVEEGRHEDLVAAKGRYYTMFKAQMPD</sequence>
<evidence type="ECO:0000256" key="1">
    <source>
        <dbReference type="ARBA" id="ARBA00004651"/>
    </source>
</evidence>
<dbReference type="GO" id="GO:0005524">
    <property type="term" value="F:ATP binding"/>
    <property type="evidence" value="ECO:0007669"/>
    <property type="project" value="UniProtKB-KW"/>
</dbReference>
<feature type="domain" description="ABC transmembrane type-1" evidence="11">
    <location>
        <begin position="28"/>
        <end position="302"/>
    </location>
</feature>
<dbReference type="Gene3D" id="1.20.1560.10">
    <property type="entry name" value="ABC transporter type 1, transmembrane domain"/>
    <property type="match status" value="1"/>
</dbReference>
<evidence type="ECO:0000256" key="2">
    <source>
        <dbReference type="ARBA" id="ARBA00022448"/>
    </source>
</evidence>
<keyword evidence="7 9" id="KW-1133">Transmembrane helix</keyword>
<dbReference type="SUPFAM" id="SSF52540">
    <property type="entry name" value="P-loop containing nucleoside triphosphate hydrolases"/>
    <property type="match status" value="1"/>
</dbReference>
<feature type="transmembrane region" description="Helical" evidence="9">
    <location>
        <begin position="261"/>
        <end position="279"/>
    </location>
</feature>
<proteinExistence type="predicted"/>
<protein>
    <submittedName>
        <fullName evidence="12">Putative multidrug export ATP-binding/permease protein</fullName>
        <ecNumber evidence="12">3.6.3.-</ecNumber>
    </submittedName>
</protein>
<keyword evidence="12" id="KW-0378">Hydrolase</keyword>
<comment type="caution">
    <text evidence="12">The sequence shown here is derived from an EMBL/GenBank/DDBJ whole genome shotgun (WGS) entry which is preliminary data.</text>
</comment>
<dbReference type="InterPro" id="IPR017871">
    <property type="entry name" value="ABC_transporter-like_CS"/>
</dbReference>
<evidence type="ECO:0000259" key="11">
    <source>
        <dbReference type="PROSITE" id="PS50929"/>
    </source>
</evidence>
<keyword evidence="13" id="KW-1185">Reference proteome</keyword>
<keyword evidence="4 9" id="KW-0812">Transmembrane</keyword>
<feature type="transmembrane region" description="Helical" evidence="9">
    <location>
        <begin position="145"/>
        <end position="167"/>
    </location>
</feature>
<evidence type="ECO:0000256" key="4">
    <source>
        <dbReference type="ARBA" id="ARBA00022692"/>
    </source>
</evidence>